<evidence type="ECO:0000256" key="2">
    <source>
        <dbReference type="ARBA" id="ARBA00022692"/>
    </source>
</evidence>
<dbReference type="Proteomes" id="UP000030671">
    <property type="component" value="Unassembled WGS sequence"/>
</dbReference>
<dbReference type="HOGENOM" id="CLU_011406_0_0_1"/>
<dbReference type="GO" id="GO:0015095">
    <property type="term" value="F:magnesium ion transmembrane transporter activity"/>
    <property type="evidence" value="ECO:0007669"/>
    <property type="project" value="InterPro"/>
</dbReference>
<evidence type="ECO:0000256" key="3">
    <source>
        <dbReference type="ARBA" id="ARBA00022989"/>
    </source>
</evidence>
<feature type="region of interest" description="Disordered" evidence="5">
    <location>
        <begin position="209"/>
        <end position="233"/>
    </location>
</feature>
<evidence type="ECO:0000256" key="5">
    <source>
        <dbReference type="SAM" id="MobiDB-lite"/>
    </source>
</evidence>
<feature type="transmembrane region" description="Helical" evidence="6">
    <location>
        <begin position="106"/>
        <end position="126"/>
    </location>
</feature>
<dbReference type="InterPro" id="IPR037185">
    <property type="entry name" value="EmrE-like"/>
</dbReference>
<feature type="transmembrane region" description="Helical" evidence="6">
    <location>
        <begin position="343"/>
        <end position="362"/>
    </location>
</feature>
<evidence type="ECO:0000313" key="7">
    <source>
        <dbReference type="EMBL" id="ETW87835.1"/>
    </source>
</evidence>
<dbReference type="PANTHER" id="PTHR12570">
    <property type="match status" value="1"/>
</dbReference>
<feature type="transmembrane region" description="Helical" evidence="6">
    <location>
        <begin position="146"/>
        <end position="167"/>
    </location>
</feature>
<evidence type="ECO:0000313" key="8">
    <source>
        <dbReference type="Proteomes" id="UP000030671"/>
    </source>
</evidence>
<evidence type="ECO:0008006" key="9">
    <source>
        <dbReference type="Google" id="ProtNLM"/>
    </source>
</evidence>
<evidence type="ECO:0000256" key="4">
    <source>
        <dbReference type="ARBA" id="ARBA00023136"/>
    </source>
</evidence>
<feature type="region of interest" description="Disordered" evidence="5">
    <location>
        <begin position="420"/>
        <end position="473"/>
    </location>
</feature>
<name>W4KR19_HETIT</name>
<dbReference type="RefSeq" id="XP_009541692.1">
    <property type="nucleotide sequence ID" value="XM_009543397.1"/>
</dbReference>
<keyword evidence="3 6" id="KW-1133">Transmembrane helix</keyword>
<keyword evidence="8" id="KW-1185">Reference proteome</keyword>
<evidence type="ECO:0000256" key="6">
    <source>
        <dbReference type="SAM" id="Phobius"/>
    </source>
</evidence>
<dbReference type="InParanoid" id="W4KR19"/>
<feature type="transmembrane region" description="Helical" evidence="6">
    <location>
        <begin position="52"/>
        <end position="73"/>
    </location>
</feature>
<gene>
    <name evidence="7" type="ORF">HETIRDRAFT_437785</name>
</gene>
<sequence>MGDAHIPVVAGIVVGLLASCVQSLGLTIQRKSHVLNQALPDGQQRVEHRRPLWLLGFSIFISSNVLGSLFQIASLPVVILAPLGAVSLLWNAFFARLLLGDVFSPWMIIGTLLIAGGAVLIAYFGIVPEPTHSLEDLLVLFRRPAFVAYFSLLAAAVVVCLAVTHICEFSYKRRAISLPPSPPLSPLLLSTNSSTDLTTERTPLLDRKPRALRSSASSSITSPPRGLGFPPSRPSRTPLFLALSYASTSGTLSGMCLLFAKSGVELLLLTLGGSNQFWRWQAWVLLLGLVAFALLQLWYLHKALILADPTIVCPLAFCFYNLSSIVNGLVYFDQIALLPTSHLLLVVTGIAVLLAGVWVVSFHAGPGVDVGAWTEEEEAAAAAGDEELREATPDRRASSLAADADVEAALIVEEPLEMPLSPRSAGRREATLLTAGSTRRRRRRPTIGTGHAQGATEHGALSPPSTGTAGFSIGLSPVSPGFALVPRERRRRVSGSVGGGEGGGEHVRRGWTDVVRRMRVRRAVSDGGVDAVAEAGLDGGSADHANAKGRWRWLRGWVARGSEG</sequence>
<dbReference type="GO" id="GO:0016020">
    <property type="term" value="C:membrane"/>
    <property type="evidence" value="ECO:0007669"/>
    <property type="project" value="UniProtKB-SubCell"/>
</dbReference>
<dbReference type="PANTHER" id="PTHR12570:SF86">
    <property type="entry name" value="ADR321CP"/>
    <property type="match status" value="1"/>
</dbReference>
<proteinExistence type="predicted"/>
<feature type="transmembrane region" description="Helical" evidence="6">
    <location>
        <begin position="6"/>
        <end position="28"/>
    </location>
</feature>
<accession>W4KR19</accession>
<dbReference type="eggNOG" id="KOG2922">
    <property type="taxonomic scope" value="Eukaryota"/>
</dbReference>
<dbReference type="AlphaFoldDB" id="W4KR19"/>
<organism evidence="7 8">
    <name type="scientific">Heterobasidion irregulare (strain TC 32-1)</name>
    <dbReference type="NCBI Taxonomy" id="747525"/>
    <lineage>
        <taxon>Eukaryota</taxon>
        <taxon>Fungi</taxon>
        <taxon>Dikarya</taxon>
        <taxon>Basidiomycota</taxon>
        <taxon>Agaricomycotina</taxon>
        <taxon>Agaricomycetes</taxon>
        <taxon>Russulales</taxon>
        <taxon>Bondarzewiaceae</taxon>
        <taxon>Heterobasidion</taxon>
        <taxon>Heterobasidion annosum species complex</taxon>
    </lineage>
</organism>
<feature type="transmembrane region" description="Helical" evidence="6">
    <location>
        <begin position="79"/>
        <end position="99"/>
    </location>
</feature>
<protein>
    <recommendedName>
        <fullName evidence="9">Magnesium transporter</fullName>
    </recommendedName>
</protein>
<dbReference type="EMBL" id="KI925454">
    <property type="protein sequence ID" value="ETW87835.1"/>
    <property type="molecule type" value="Genomic_DNA"/>
</dbReference>
<comment type="subcellular location">
    <subcellularLocation>
        <location evidence="1">Membrane</location>
        <topology evidence="1">Multi-pass membrane protein</topology>
    </subcellularLocation>
</comment>
<dbReference type="Pfam" id="PF05653">
    <property type="entry name" value="Mg_trans_NIPA"/>
    <property type="match status" value="2"/>
</dbReference>
<keyword evidence="4 6" id="KW-0472">Membrane</keyword>
<keyword evidence="2 6" id="KW-0812">Transmembrane</keyword>
<dbReference type="KEGG" id="hir:HETIRDRAFT_437785"/>
<feature type="compositionally biased region" description="Low complexity" evidence="5">
    <location>
        <begin position="212"/>
        <end position="225"/>
    </location>
</feature>
<dbReference type="OrthoDB" id="2504919at2759"/>
<reference evidence="7 8" key="1">
    <citation type="journal article" date="2012" name="New Phytol.">
        <title>Insight into trade-off between wood decay and parasitism from the genome of a fungal forest pathogen.</title>
        <authorList>
            <person name="Olson A."/>
            <person name="Aerts A."/>
            <person name="Asiegbu F."/>
            <person name="Belbahri L."/>
            <person name="Bouzid O."/>
            <person name="Broberg A."/>
            <person name="Canback B."/>
            <person name="Coutinho P.M."/>
            <person name="Cullen D."/>
            <person name="Dalman K."/>
            <person name="Deflorio G."/>
            <person name="van Diepen L.T."/>
            <person name="Dunand C."/>
            <person name="Duplessis S."/>
            <person name="Durling M."/>
            <person name="Gonthier P."/>
            <person name="Grimwood J."/>
            <person name="Fossdal C.G."/>
            <person name="Hansson D."/>
            <person name="Henrissat B."/>
            <person name="Hietala A."/>
            <person name="Himmelstrand K."/>
            <person name="Hoffmeister D."/>
            <person name="Hogberg N."/>
            <person name="James T.Y."/>
            <person name="Karlsson M."/>
            <person name="Kohler A."/>
            <person name="Kues U."/>
            <person name="Lee Y.H."/>
            <person name="Lin Y.C."/>
            <person name="Lind M."/>
            <person name="Lindquist E."/>
            <person name="Lombard V."/>
            <person name="Lucas S."/>
            <person name="Lunden K."/>
            <person name="Morin E."/>
            <person name="Murat C."/>
            <person name="Park J."/>
            <person name="Raffaello T."/>
            <person name="Rouze P."/>
            <person name="Salamov A."/>
            <person name="Schmutz J."/>
            <person name="Solheim H."/>
            <person name="Stahlberg J."/>
            <person name="Velez H."/>
            <person name="de Vries R.P."/>
            <person name="Wiebenga A."/>
            <person name="Woodward S."/>
            <person name="Yakovlev I."/>
            <person name="Garbelotto M."/>
            <person name="Martin F."/>
            <person name="Grigoriev I.V."/>
            <person name="Stenlid J."/>
        </authorList>
    </citation>
    <scope>NUCLEOTIDE SEQUENCE [LARGE SCALE GENOMIC DNA]</scope>
    <source>
        <strain evidence="7 8">TC 32-1</strain>
    </source>
</reference>
<dbReference type="GeneID" id="20674981"/>
<dbReference type="InterPro" id="IPR008521">
    <property type="entry name" value="Mg_trans_NIPA"/>
</dbReference>
<feature type="transmembrane region" description="Helical" evidence="6">
    <location>
        <begin position="280"/>
        <end position="299"/>
    </location>
</feature>
<feature type="transmembrane region" description="Helical" evidence="6">
    <location>
        <begin position="311"/>
        <end position="331"/>
    </location>
</feature>
<evidence type="ECO:0000256" key="1">
    <source>
        <dbReference type="ARBA" id="ARBA00004141"/>
    </source>
</evidence>
<dbReference type="SUPFAM" id="SSF103481">
    <property type="entry name" value="Multidrug resistance efflux transporter EmrE"/>
    <property type="match status" value="1"/>
</dbReference>